<dbReference type="Proteomes" id="UP000756132">
    <property type="component" value="Chromosome 6"/>
</dbReference>
<dbReference type="OrthoDB" id="3943694at2759"/>
<sequence>MDLLYTPPSTLQLRILQALCESNPTSTLLTTTPIFKINALHFAAAALDTTLLIAMLEYINLSQITPTALGHTLLHLACLPLDDTFVNVFSQAIANSIHHVRTPSTDWQSEEIGFFRYVNQARENSEIANIEFSMNNRSAFFRPQSTESFSGSV</sequence>
<evidence type="ECO:0000313" key="1">
    <source>
        <dbReference type="EMBL" id="UJO19334.1"/>
    </source>
</evidence>
<evidence type="ECO:0000313" key="2">
    <source>
        <dbReference type="Proteomes" id="UP000756132"/>
    </source>
</evidence>
<dbReference type="EMBL" id="CP090168">
    <property type="protein sequence ID" value="UJO19334.1"/>
    <property type="molecule type" value="Genomic_DNA"/>
</dbReference>
<dbReference type="KEGG" id="ffu:CLAFUR5_06711"/>
<reference evidence="1" key="2">
    <citation type="journal article" date="2022" name="Microb. Genom.">
        <title>A chromosome-scale genome assembly of the tomato pathogen Cladosporium fulvum reveals a compartmentalized genome architecture and the presence of a dispensable chromosome.</title>
        <authorList>
            <person name="Zaccaron A.Z."/>
            <person name="Chen L.H."/>
            <person name="Samaras A."/>
            <person name="Stergiopoulos I."/>
        </authorList>
    </citation>
    <scope>NUCLEOTIDE SEQUENCE</scope>
    <source>
        <strain evidence="1">Race5_Kim</strain>
    </source>
</reference>
<organism evidence="1 2">
    <name type="scientific">Passalora fulva</name>
    <name type="common">Tomato leaf mold</name>
    <name type="synonym">Cladosporium fulvum</name>
    <dbReference type="NCBI Taxonomy" id="5499"/>
    <lineage>
        <taxon>Eukaryota</taxon>
        <taxon>Fungi</taxon>
        <taxon>Dikarya</taxon>
        <taxon>Ascomycota</taxon>
        <taxon>Pezizomycotina</taxon>
        <taxon>Dothideomycetes</taxon>
        <taxon>Dothideomycetidae</taxon>
        <taxon>Mycosphaerellales</taxon>
        <taxon>Mycosphaerellaceae</taxon>
        <taxon>Fulvia</taxon>
    </lineage>
</organism>
<protein>
    <submittedName>
        <fullName evidence="1">Uncharacterized protein</fullName>
    </submittedName>
</protein>
<dbReference type="RefSeq" id="XP_047763700.1">
    <property type="nucleotide sequence ID" value="XM_047905859.1"/>
</dbReference>
<keyword evidence="2" id="KW-1185">Reference proteome</keyword>
<proteinExistence type="predicted"/>
<name>A0A9Q8PBA6_PASFU</name>
<accession>A0A9Q8PBA6</accession>
<reference evidence="1" key="1">
    <citation type="submission" date="2021-12" db="EMBL/GenBank/DDBJ databases">
        <authorList>
            <person name="Zaccaron A."/>
            <person name="Stergiopoulos I."/>
        </authorList>
    </citation>
    <scope>NUCLEOTIDE SEQUENCE</scope>
    <source>
        <strain evidence="1">Race5_Kim</strain>
    </source>
</reference>
<dbReference type="AlphaFoldDB" id="A0A9Q8PBA6"/>
<dbReference type="GeneID" id="71986589"/>
<gene>
    <name evidence="1" type="ORF">CLAFUR5_06711</name>
</gene>